<gene>
    <name evidence="1" type="ORF">I551_0127</name>
</gene>
<evidence type="ECO:0008006" key="3">
    <source>
        <dbReference type="Google" id="ProtNLM"/>
    </source>
</evidence>
<organism evidence="1 2">
    <name type="scientific">Mycobacterium ulcerans str. Harvey</name>
    <dbReference type="NCBI Taxonomy" id="1299332"/>
    <lineage>
        <taxon>Bacteria</taxon>
        <taxon>Bacillati</taxon>
        <taxon>Actinomycetota</taxon>
        <taxon>Actinomycetes</taxon>
        <taxon>Mycobacteriales</taxon>
        <taxon>Mycobacteriaceae</taxon>
        <taxon>Mycobacterium</taxon>
        <taxon>Mycobacterium ulcerans group</taxon>
    </lineage>
</organism>
<proteinExistence type="predicted"/>
<sequence>MLLMVLGGVLAAVLLPARGAASDAVIVAARVAVSVLFFLYGGKLSLEQAWHGYANGAFMRWC</sequence>
<evidence type="ECO:0000313" key="1">
    <source>
        <dbReference type="EMBL" id="EUA93396.1"/>
    </source>
</evidence>
<accession>A0ABN0R8L8</accession>
<reference evidence="1 2" key="1">
    <citation type="submission" date="2014-01" db="EMBL/GenBank/DDBJ databases">
        <authorList>
            <person name="Dobos K."/>
            <person name="Lenaerts A."/>
            <person name="Ordway D."/>
            <person name="DeGroote M.A."/>
            <person name="Parker T."/>
            <person name="Sizemore C."/>
            <person name="Tallon L.J."/>
            <person name="Sadzewicz L.K."/>
            <person name="Sengamalay N."/>
            <person name="Fraser C.M."/>
            <person name="Hine E."/>
            <person name="Shefchek K.A."/>
            <person name="Das S.P."/>
            <person name="Tettelin H."/>
        </authorList>
    </citation>
    <scope>NUCLEOTIDE SEQUENCE [LARGE SCALE GENOMIC DNA]</scope>
    <source>
        <strain evidence="1 2">Harvey</strain>
    </source>
</reference>
<dbReference type="EMBL" id="JAOL01000062">
    <property type="protein sequence ID" value="EUA93396.1"/>
    <property type="molecule type" value="Genomic_DNA"/>
</dbReference>
<dbReference type="Proteomes" id="UP000020681">
    <property type="component" value="Unassembled WGS sequence"/>
</dbReference>
<keyword evidence="2" id="KW-1185">Reference proteome</keyword>
<protein>
    <recommendedName>
        <fullName evidence="3">EamA-like transporter family protein</fullName>
    </recommendedName>
</protein>
<evidence type="ECO:0000313" key="2">
    <source>
        <dbReference type="Proteomes" id="UP000020681"/>
    </source>
</evidence>
<name>A0ABN0R8L8_MYCUL</name>
<comment type="caution">
    <text evidence="1">The sequence shown here is derived from an EMBL/GenBank/DDBJ whole genome shotgun (WGS) entry which is preliminary data.</text>
</comment>